<dbReference type="Pfam" id="PF13454">
    <property type="entry name" value="NAD_binding_9"/>
    <property type="match status" value="1"/>
</dbReference>
<dbReference type="EMBL" id="JABMKV010000001">
    <property type="protein sequence ID" value="NQX30492.1"/>
    <property type="molecule type" value="Genomic_DNA"/>
</dbReference>
<protein>
    <submittedName>
        <fullName evidence="2">FAD/NAD(P)-binding protein</fullName>
    </submittedName>
</protein>
<keyword evidence="3" id="KW-1185">Reference proteome</keyword>
<sequence length="578" mass="64579">MRVAIIGAGPTGLLMFKKLIAKNIPDLSISIFERKSILGAGMPYSSEGACKEHITNVSGNEIPELVTSVRQWTLDCKDSLLQRFDLDSANFNDYKVLPRLLFGAYLSDQFALLLEQAKALGLKVEVHLNTEIADIIDMEAENSTCIVTSMGDSYSFERVIICSGHYWPKKMELSHAGYFDSPYPPQKIAFRTNHSVAIRGSSLTAIDAIRTLARSNGRFEKEPNEKLVYKLDTQNPAFKMTIHSRNGLLPAVRFHLEDSMLAKDSVLSASEVDQVRAANNGFVPLDYIYKRNFLDRLERSHPIFHALVKHLPLEKFVQMMMERRENTPAFELLRNEFAEARISIENQEPIYWKEMLAVLSFAMNYPAKYFSAEDMKRLKGSLMPLISVVIAFVPQSSVSELLALHQAGVLDIQSVGNDSEISTCKEGGINYHFKDDNGQQRSVHYPMFIDCIGQPHLEIDDLPYPSLVSSGTVAIAKLRFADQKNAAIAYANGSNDIIKEGQVYYLRVPGISINDNFQVLDAKGTANKRIHMLGVPFIGGYNPDYSGLDFGDAASEKVMDSICAGLDEDERFSQQISA</sequence>
<evidence type="ECO:0000313" key="3">
    <source>
        <dbReference type="Proteomes" id="UP000762110"/>
    </source>
</evidence>
<dbReference type="SUPFAM" id="SSF51905">
    <property type="entry name" value="FAD/NAD(P)-binding domain"/>
    <property type="match status" value="1"/>
</dbReference>
<dbReference type="InterPro" id="IPR038732">
    <property type="entry name" value="HpyO/CreE_NAD-binding"/>
</dbReference>
<dbReference type="PANTHER" id="PTHR40254:SF1">
    <property type="entry name" value="BLR0577 PROTEIN"/>
    <property type="match status" value="1"/>
</dbReference>
<evidence type="ECO:0000313" key="2">
    <source>
        <dbReference type="EMBL" id="NQX30492.1"/>
    </source>
</evidence>
<gene>
    <name evidence="2" type="ORF">HQN85_02060</name>
</gene>
<dbReference type="RefSeq" id="WP_173268686.1">
    <property type="nucleotide sequence ID" value="NZ_JABMKV010000001.1"/>
</dbReference>
<dbReference type="Proteomes" id="UP000762110">
    <property type="component" value="Unassembled WGS sequence"/>
</dbReference>
<dbReference type="Gene3D" id="3.50.50.60">
    <property type="entry name" value="FAD/NAD(P)-binding domain"/>
    <property type="match status" value="1"/>
</dbReference>
<dbReference type="PANTHER" id="PTHR40254">
    <property type="entry name" value="BLR0577 PROTEIN"/>
    <property type="match status" value="1"/>
</dbReference>
<accession>A0ABX2D905</accession>
<comment type="caution">
    <text evidence="2">The sequence shown here is derived from an EMBL/GenBank/DDBJ whole genome shotgun (WGS) entry which is preliminary data.</text>
</comment>
<dbReference type="InterPro" id="IPR052189">
    <property type="entry name" value="L-asp_N-monooxygenase_NS-form"/>
</dbReference>
<feature type="domain" description="FAD-dependent urate hydroxylase HpyO/Asp monooxygenase CreE-like FAD/NAD(P)-binding" evidence="1">
    <location>
        <begin position="4"/>
        <end position="165"/>
    </location>
</feature>
<organism evidence="2 3">
    <name type="scientific">Pedobacter boryungensis</name>
    <dbReference type="NCBI Taxonomy" id="869962"/>
    <lineage>
        <taxon>Bacteria</taxon>
        <taxon>Pseudomonadati</taxon>
        <taxon>Bacteroidota</taxon>
        <taxon>Sphingobacteriia</taxon>
        <taxon>Sphingobacteriales</taxon>
        <taxon>Sphingobacteriaceae</taxon>
        <taxon>Pedobacter</taxon>
    </lineage>
</organism>
<evidence type="ECO:0000259" key="1">
    <source>
        <dbReference type="Pfam" id="PF13454"/>
    </source>
</evidence>
<name>A0ABX2D905_9SPHI</name>
<reference evidence="2 3" key="1">
    <citation type="submission" date="2020-05" db="EMBL/GenBank/DDBJ databases">
        <title>Description of Pedobacter foliorum sp. nov.</title>
        <authorList>
            <person name="Qi S."/>
            <person name="Carlier A."/>
            <person name="Cnockaert M."/>
            <person name="Vandamme P."/>
        </authorList>
    </citation>
    <scope>NUCLEOTIDE SEQUENCE [LARGE SCALE GENOMIC DNA]</scope>
    <source>
        <strain evidence="2 3">LMG 31300</strain>
    </source>
</reference>
<proteinExistence type="predicted"/>
<dbReference type="InterPro" id="IPR036188">
    <property type="entry name" value="FAD/NAD-bd_sf"/>
</dbReference>